<dbReference type="EMBL" id="JAAGAX010000001">
    <property type="protein sequence ID" value="KAF2325671.1"/>
    <property type="molecule type" value="Genomic_DNA"/>
</dbReference>
<reference evidence="2 3" key="1">
    <citation type="journal article" date="2020" name="Mol. Plant">
        <title>The Chromosome-Based Rubber Tree Genome Provides New Insights into Spurge Genome Evolution and Rubber Biosynthesis.</title>
        <authorList>
            <person name="Liu J."/>
            <person name="Shi C."/>
            <person name="Shi C.C."/>
            <person name="Li W."/>
            <person name="Zhang Q.J."/>
            <person name="Zhang Y."/>
            <person name="Li K."/>
            <person name="Lu H.F."/>
            <person name="Shi C."/>
            <person name="Zhu S.T."/>
            <person name="Xiao Z.Y."/>
            <person name="Nan H."/>
            <person name="Yue Y."/>
            <person name="Zhu X.G."/>
            <person name="Wu Y."/>
            <person name="Hong X.N."/>
            <person name="Fan G.Y."/>
            <person name="Tong Y."/>
            <person name="Zhang D."/>
            <person name="Mao C.L."/>
            <person name="Liu Y.L."/>
            <person name="Hao S.J."/>
            <person name="Liu W.Q."/>
            <person name="Lv M.Q."/>
            <person name="Zhang H.B."/>
            <person name="Liu Y."/>
            <person name="Hu-Tang G.R."/>
            <person name="Wang J.P."/>
            <person name="Wang J.H."/>
            <person name="Sun Y.H."/>
            <person name="Ni S.B."/>
            <person name="Chen W.B."/>
            <person name="Zhang X.C."/>
            <person name="Jiao Y.N."/>
            <person name="Eichler E.E."/>
            <person name="Li G.H."/>
            <person name="Liu X."/>
            <person name="Gao L.Z."/>
        </authorList>
    </citation>
    <scope>NUCLEOTIDE SEQUENCE [LARGE SCALE GENOMIC DNA]</scope>
    <source>
        <strain evidence="3">cv. GT1</strain>
        <tissue evidence="2">Leaf</tissue>
    </source>
</reference>
<evidence type="ECO:0000256" key="1">
    <source>
        <dbReference type="SAM" id="MobiDB-lite"/>
    </source>
</evidence>
<dbReference type="PANTHER" id="PTHR36056">
    <property type="entry name" value="PROTEIN, PUTATIVE-RELATED"/>
    <property type="match status" value="1"/>
</dbReference>
<protein>
    <submittedName>
        <fullName evidence="2">Uncharacterized protein</fullName>
    </submittedName>
</protein>
<gene>
    <name evidence="2" type="ORF">GH714_032481</name>
</gene>
<accession>A0A6A6NK98</accession>
<feature type="region of interest" description="Disordered" evidence="1">
    <location>
        <begin position="402"/>
        <end position="433"/>
    </location>
</feature>
<dbReference type="PANTHER" id="PTHR36056:SF1">
    <property type="entry name" value="PROTEIN, PUTATIVE-RELATED"/>
    <property type="match status" value="1"/>
</dbReference>
<feature type="compositionally biased region" description="Basic and acidic residues" evidence="1">
    <location>
        <begin position="274"/>
        <end position="290"/>
    </location>
</feature>
<dbReference type="AlphaFoldDB" id="A0A6A6NK98"/>
<feature type="region of interest" description="Disordered" evidence="1">
    <location>
        <begin position="249"/>
        <end position="370"/>
    </location>
</feature>
<feature type="compositionally biased region" description="Basic and acidic residues" evidence="1">
    <location>
        <begin position="412"/>
        <end position="433"/>
    </location>
</feature>
<evidence type="ECO:0000313" key="2">
    <source>
        <dbReference type="EMBL" id="KAF2325671.1"/>
    </source>
</evidence>
<dbReference type="InterPro" id="IPR040276">
    <property type="entry name" value="At4g26450-like"/>
</dbReference>
<dbReference type="Proteomes" id="UP000467840">
    <property type="component" value="Chromosome 5"/>
</dbReference>
<comment type="caution">
    <text evidence="2">The sequence shown here is derived from an EMBL/GenBank/DDBJ whole genome shotgun (WGS) entry which is preliminary data.</text>
</comment>
<feature type="compositionally biased region" description="Basic and acidic residues" evidence="1">
    <location>
        <begin position="312"/>
        <end position="323"/>
    </location>
</feature>
<organism evidence="2 3">
    <name type="scientific">Hevea brasiliensis</name>
    <name type="common">Para rubber tree</name>
    <name type="synonym">Siphonia brasiliensis</name>
    <dbReference type="NCBI Taxonomy" id="3981"/>
    <lineage>
        <taxon>Eukaryota</taxon>
        <taxon>Viridiplantae</taxon>
        <taxon>Streptophyta</taxon>
        <taxon>Embryophyta</taxon>
        <taxon>Tracheophyta</taxon>
        <taxon>Spermatophyta</taxon>
        <taxon>Magnoliopsida</taxon>
        <taxon>eudicotyledons</taxon>
        <taxon>Gunneridae</taxon>
        <taxon>Pentapetalae</taxon>
        <taxon>rosids</taxon>
        <taxon>fabids</taxon>
        <taxon>Malpighiales</taxon>
        <taxon>Euphorbiaceae</taxon>
        <taxon>Crotonoideae</taxon>
        <taxon>Micrandreae</taxon>
        <taxon>Hevea</taxon>
    </lineage>
</organism>
<evidence type="ECO:0000313" key="3">
    <source>
        <dbReference type="Proteomes" id="UP000467840"/>
    </source>
</evidence>
<name>A0A6A6NK98_HEVBR</name>
<sequence>MHPRHRSPGDGYRSSSMGMGLDASRVSPDSSARGHGFYNSEYRSFNNRGFGRGQGQPKSFQQPPQPPPRKGDILMEAGRLAAEYLVSKGLLPRNALSGRWQNGSLRKQAGDYQDFRLQEDLTQEGRTSAHARLRNVSSDVGTGRRYSDDFNSRNHVKVRRRGEYYHRSYSSEWGREYGRIGSWSDRNRMSVDMEGGDHSISGNYEELQVGDETFGLSGSAPENEEATDMELVAEYNNADEMYPKASSFSIEKDETDGEPSKVSDDLTNLNSGNEEMKDYNHSHETEKKTIPEALTIHPCPTKTRSALTYRFPKVDQVHNKEEDNASDTGPPKGSKISVPDGALDFSAADSLPNTSHDSKCDPEMSKGVPAHSNVAVGEFGSTYGSGQGNRDFMLDSEQELGQGMPRFGRSTSVKERGEKGTAEDSDTNKATKKPREWLPSLGKTYWRRRFPNNAQNAGDITEVPDSYDGLTISQLLTAYSNCTSVLEDINPLQNEMSPHNGEGTLGDDDSIYMSLAEIPLNTWGALPYFTEMKWDGLKLGGSE</sequence>
<proteinExistence type="predicted"/>
<feature type="region of interest" description="Disordered" evidence="1">
    <location>
        <begin position="1"/>
        <end position="72"/>
    </location>
</feature>
<keyword evidence="3" id="KW-1185">Reference proteome</keyword>